<proteinExistence type="inferred from homology"/>
<evidence type="ECO:0000256" key="16">
    <source>
        <dbReference type="ARBA" id="ARBA00023328"/>
    </source>
</evidence>
<evidence type="ECO:0000256" key="11">
    <source>
        <dbReference type="ARBA" id="ARBA00022829"/>
    </source>
</evidence>
<evidence type="ECO:0000256" key="1">
    <source>
        <dbReference type="ARBA" id="ARBA00004123"/>
    </source>
</evidence>
<evidence type="ECO:0000256" key="4">
    <source>
        <dbReference type="ARBA" id="ARBA00005501"/>
    </source>
</evidence>
<keyword evidence="14" id="KW-0539">Nucleus</keyword>
<evidence type="ECO:0000256" key="2">
    <source>
        <dbReference type="ARBA" id="ARBA00004186"/>
    </source>
</evidence>
<dbReference type="Pfam" id="PF08654">
    <property type="entry name" value="DASH_Dad2"/>
    <property type="match status" value="1"/>
</dbReference>
<evidence type="ECO:0000256" key="7">
    <source>
        <dbReference type="ARBA" id="ARBA00022490"/>
    </source>
</evidence>
<evidence type="ECO:0000256" key="6">
    <source>
        <dbReference type="ARBA" id="ARBA00022454"/>
    </source>
</evidence>
<organism evidence="19 20">
    <name type="scientific">Saccharomycopsis crataegensis</name>
    <dbReference type="NCBI Taxonomy" id="43959"/>
    <lineage>
        <taxon>Eukaryota</taxon>
        <taxon>Fungi</taxon>
        <taxon>Dikarya</taxon>
        <taxon>Ascomycota</taxon>
        <taxon>Saccharomycotina</taxon>
        <taxon>Saccharomycetes</taxon>
        <taxon>Saccharomycopsidaceae</taxon>
        <taxon>Saccharomycopsis</taxon>
    </lineage>
</organism>
<protein>
    <recommendedName>
        <fullName evidence="5">DASH complex subunit DAD2</fullName>
    </recommendedName>
    <alternativeName>
        <fullName evidence="17">Outer kinetochore protein DAD2</fullName>
    </alternativeName>
</protein>
<evidence type="ECO:0000256" key="15">
    <source>
        <dbReference type="ARBA" id="ARBA00023306"/>
    </source>
</evidence>
<dbReference type="RefSeq" id="XP_064850861.1">
    <property type="nucleotide sequence ID" value="XM_064994789.1"/>
</dbReference>
<dbReference type="InterPro" id="IPR013963">
    <property type="entry name" value="DASH_Dad2"/>
</dbReference>
<evidence type="ECO:0000256" key="14">
    <source>
        <dbReference type="ARBA" id="ARBA00023242"/>
    </source>
</evidence>
<evidence type="ECO:0000256" key="17">
    <source>
        <dbReference type="ARBA" id="ARBA00030568"/>
    </source>
</evidence>
<dbReference type="GO" id="GO:0044732">
    <property type="term" value="C:mitotic spindle pole body"/>
    <property type="evidence" value="ECO:0007669"/>
    <property type="project" value="TreeGrafter"/>
</dbReference>
<accession>A0AAV5QGL6</accession>
<keyword evidence="12" id="KW-0995">Kinetochore</keyword>
<dbReference type="GO" id="GO:0005874">
    <property type="term" value="C:microtubule"/>
    <property type="evidence" value="ECO:0007669"/>
    <property type="project" value="UniProtKB-KW"/>
</dbReference>
<keyword evidence="16" id="KW-0137">Centromere</keyword>
<comment type="caution">
    <text evidence="19">The sequence shown here is derived from an EMBL/GenBank/DDBJ whole genome shotgun (WGS) entry which is preliminary data.</text>
</comment>
<evidence type="ECO:0000256" key="12">
    <source>
        <dbReference type="ARBA" id="ARBA00022838"/>
    </source>
</evidence>
<dbReference type="PANTHER" id="PTHR28036">
    <property type="entry name" value="DASH COMPLEX SUBUNIT DAD2"/>
    <property type="match status" value="1"/>
</dbReference>
<keyword evidence="7" id="KW-0963">Cytoplasm</keyword>
<evidence type="ECO:0000256" key="9">
    <source>
        <dbReference type="ARBA" id="ARBA00022701"/>
    </source>
</evidence>
<keyword evidence="8" id="KW-0132">Cell division</keyword>
<dbReference type="EMBL" id="BTFZ01000002">
    <property type="protein sequence ID" value="GMM33861.1"/>
    <property type="molecule type" value="Genomic_DNA"/>
</dbReference>
<dbReference type="PANTHER" id="PTHR28036:SF1">
    <property type="entry name" value="DASH COMPLEX SUBUNIT DAD2"/>
    <property type="match status" value="1"/>
</dbReference>
<keyword evidence="10" id="KW-0498">Mitosis</keyword>
<keyword evidence="15" id="KW-0131">Cell cycle</keyword>
<reference evidence="19 20" key="1">
    <citation type="journal article" date="2023" name="Elife">
        <title>Identification of key yeast species and microbe-microbe interactions impacting larval growth of Drosophila in the wild.</title>
        <authorList>
            <person name="Mure A."/>
            <person name="Sugiura Y."/>
            <person name="Maeda R."/>
            <person name="Honda K."/>
            <person name="Sakurai N."/>
            <person name="Takahashi Y."/>
            <person name="Watada M."/>
            <person name="Katoh T."/>
            <person name="Gotoh A."/>
            <person name="Gotoh Y."/>
            <person name="Taniguchi I."/>
            <person name="Nakamura K."/>
            <person name="Hayashi T."/>
            <person name="Katayama T."/>
            <person name="Uemura T."/>
            <person name="Hattori Y."/>
        </authorList>
    </citation>
    <scope>NUCLEOTIDE SEQUENCE [LARGE SCALE GENOMIC DNA]</scope>
    <source>
        <strain evidence="19 20">SC-9</strain>
    </source>
</reference>
<dbReference type="AlphaFoldDB" id="A0AAV5QGL6"/>
<evidence type="ECO:0000313" key="20">
    <source>
        <dbReference type="Proteomes" id="UP001360560"/>
    </source>
</evidence>
<comment type="similarity">
    <text evidence="4">Belongs to the DASH complex DAD2 family.</text>
</comment>
<sequence length="138" mass="15673">MDGTNIRLSKIQKERELMALQQVSYSVEQLKHRLESIVDRFEKINEGTEAVKIVLSNWNDVKRVISMATLSLANYSDEDYRNSGKLPLTEGAVRVLIENEEIATAGDNSDLPKEIQKDNDDDDNNNNSNRMNGEEETT</sequence>
<keyword evidence="6" id="KW-0158">Chromosome</keyword>
<dbReference type="GO" id="GO:0000278">
    <property type="term" value="P:mitotic cell cycle"/>
    <property type="evidence" value="ECO:0007669"/>
    <property type="project" value="InterPro"/>
</dbReference>
<dbReference type="GO" id="GO:0042729">
    <property type="term" value="C:DASH complex"/>
    <property type="evidence" value="ECO:0007669"/>
    <property type="project" value="InterPro"/>
</dbReference>
<dbReference type="Proteomes" id="UP001360560">
    <property type="component" value="Unassembled WGS sequence"/>
</dbReference>
<dbReference type="GO" id="GO:0051301">
    <property type="term" value="P:cell division"/>
    <property type="evidence" value="ECO:0007669"/>
    <property type="project" value="UniProtKB-KW"/>
</dbReference>
<keyword evidence="11" id="KW-0159">Chromosome partition</keyword>
<name>A0AAV5QGL6_9ASCO</name>
<evidence type="ECO:0000313" key="19">
    <source>
        <dbReference type="EMBL" id="GMM33861.1"/>
    </source>
</evidence>
<evidence type="ECO:0000256" key="13">
    <source>
        <dbReference type="ARBA" id="ARBA00023212"/>
    </source>
</evidence>
<feature type="region of interest" description="Disordered" evidence="18">
    <location>
        <begin position="103"/>
        <end position="138"/>
    </location>
</feature>
<evidence type="ECO:0000256" key="10">
    <source>
        <dbReference type="ARBA" id="ARBA00022776"/>
    </source>
</evidence>
<evidence type="ECO:0000256" key="18">
    <source>
        <dbReference type="SAM" id="MobiDB-lite"/>
    </source>
</evidence>
<keyword evidence="13" id="KW-0206">Cytoskeleton</keyword>
<dbReference type="GO" id="GO:1990023">
    <property type="term" value="C:mitotic spindle midzone"/>
    <property type="evidence" value="ECO:0007669"/>
    <property type="project" value="TreeGrafter"/>
</dbReference>
<gene>
    <name evidence="19" type="ORF">DASC09_011860</name>
</gene>
<evidence type="ECO:0000256" key="8">
    <source>
        <dbReference type="ARBA" id="ARBA00022618"/>
    </source>
</evidence>
<comment type="subcellular location">
    <subcellularLocation>
        <location evidence="3">Chromosome</location>
        <location evidence="3">Centromere</location>
        <location evidence="3">Kinetochore</location>
    </subcellularLocation>
    <subcellularLocation>
        <location evidence="2">Cytoplasm</location>
        <location evidence="2">Cytoskeleton</location>
        <location evidence="2">Spindle</location>
    </subcellularLocation>
    <subcellularLocation>
        <location evidence="1">Nucleus</location>
    </subcellularLocation>
</comment>
<evidence type="ECO:0000256" key="3">
    <source>
        <dbReference type="ARBA" id="ARBA00004629"/>
    </source>
</evidence>
<dbReference type="GO" id="GO:0008608">
    <property type="term" value="P:attachment of spindle microtubules to kinetochore"/>
    <property type="evidence" value="ECO:0007669"/>
    <property type="project" value="TreeGrafter"/>
</dbReference>
<evidence type="ECO:0000256" key="5">
    <source>
        <dbReference type="ARBA" id="ARBA00020260"/>
    </source>
</evidence>
<dbReference type="GeneID" id="90071840"/>
<keyword evidence="20" id="KW-1185">Reference proteome</keyword>
<keyword evidence="9" id="KW-0493">Microtubule</keyword>